<protein>
    <submittedName>
        <fullName evidence="1">Uncharacterized protein</fullName>
    </submittedName>
</protein>
<sequence>MPDKKERRGEKKRSHPPLAPAFLFPDFFSRGWKEEKRRVGQVAGMAEVGKRDERESRGNSNYASLAAKATDVRLFLPFSVSLALFLPRCSFTTSEHSTDLQSEISEYQWLNDGKAPTLFYDASLFAQQR</sequence>
<name>A0A195DG60_9HYME</name>
<evidence type="ECO:0000313" key="1">
    <source>
        <dbReference type="EMBL" id="KYN11878.1"/>
    </source>
</evidence>
<evidence type="ECO:0000313" key="2">
    <source>
        <dbReference type="Proteomes" id="UP000078492"/>
    </source>
</evidence>
<dbReference type="EMBL" id="KQ980886">
    <property type="protein sequence ID" value="KYN11878.1"/>
    <property type="molecule type" value="Genomic_DNA"/>
</dbReference>
<gene>
    <name evidence="1" type="ORF">ALC57_16020</name>
</gene>
<accession>A0A195DG60</accession>
<reference evidence="1 2" key="1">
    <citation type="submission" date="2015-09" db="EMBL/GenBank/DDBJ databases">
        <title>Trachymyrmex cornetzi WGS genome.</title>
        <authorList>
            <person name="Nygaard S."/>
            <person name="Hu H."/>
            <person name="Boomsma J."/>
            <person name="Zhang G."/>
        </authorList>
    </citation>
    <scope>NUCLEOTIDE SEQUENCE [LARGE SCALE GENOMIC DNA]</scope>
    <source>
        <strain evidence="1">Tcor2-1</strain>
        <tissue evidence="1">Whole body</tissue>
    </source>
</reference>
<dbReference type="AlphaFoldDB" id="A0A195DG60"/>
<proteinExistence type="predicted"/>
<organism evidence="1 2">
    <name type="scientific">Trachymyrmex cornetzi</name>
    <dbReference type="NCBI Taxonomy" id="471704"/>
    <lineage>
        <taxon>Eukaryota</taxon>
        <taxon>Metazoa</taxon>
        <taxon>Ecdysozoa</taxon>
        <taxon>Arthropoda</taxon>
        <taxon>Hexapoda</taxon>
        <taxon>Insecta</taxon>
        <taxon>Pterygota</taxon>
        <taxon>Neoptera</taxon>
        <taxon>Endopterygota</taxon>
        <taxon>Hymenoptera</taxon>
        <taxon>Apocrita</taxon>
        <taxon>Aculeata</taxon>
        <taxon>Formicoidea</taxon>
        <taxon>Formicidae</taxon>
        <taxon>Myrmicinae</taxon>
        <taxon>Trachymyrmex</taxon>
    </lineage>
</organism>
<dbReference type="Proteomes" id="UP000078492">
    <property type="component" value="Unassembled WGS sequence"/>
</dbReference>
<keyword evidence="2" id="KW-1185">Reference proteome</keyword>